<feature type="compositionally biased region" description="Polar residues" evidence="1">
    <location>
        <begin position="780"/>
        <end position="797"/>
    </location>
</feature>
<proteinExistence type="predicted"/>
<feature type="compositionally biased region" description="Basic and acidic residues" evidence="1">
    <location>
        <begin position="163"/>
        <end position="176"/>
    </location>
</feature>
<dbReference type="OrthoDB" id="6926004at2759"/>
<feature type="compositionally biased region" description="Polar residues" evidence="1">
    <location>
        <begin position="761"/>
        <end position="773"/>
    </location>
</feature>
<dbReference type="RefSeq" id="XP_028039872.1">
    <property type="nucleotide sequence ID" value="XM_028184071.1"/>
</dbReference>
<feature type="region of interest" description="Disordered" evidence="1">
    <location>
        <begin position="91"/>
        <end position="262"/>
    </location>
</feature>
<feature type="region of interest" description="Disordered" evidence="1">
    <location>
        <begin position="901"/>
        <end position="936"/>
    </location>
</feature>
<keyword evidence="2" id="KW-1185">Reference proteome</keyword>
<evidence type="ECO:0000313" key="3">
    <source>
        <dbReference type="RefSeq" id="XP_028039872.1"/>
    </source>
</evidence>
<organism evidence="2 3">
    <name type="scientific">Bombyx mandarina</name>
    <name type="common">Wild silk moth</name>
    <name type="synonym">Wild silkworm</name>
    <dbReference type="NCBI Taxonomy" id="7092"/>
    <lineage>
        <taxon>Eukaryota</taxon>
        <taxon>Metazoa</taxon>
        <taxon>Ecdysozoa</taxon>
        <taxon>Arthropoda</taxon>
        <taxon>Hexapoda</taxon>
        <taxon>Insecta</taxon>
        <taxon>Pterygota</taxon>
        <taxon>Neoptera</taxon>
        <taxon>Endopterygota</taxon>
        <taxon>Lepidoptera</taxon>
        <taxon>Glossata</taxon>
        <taxon>Ditrysia</taxon>
        <taxon>Bombycoidea</taxon>
        <taxon>Bombycidae</taxon>
        <taxon>Bombycinae</taxon>
        <taxon>Bombyx</taxon>
    </lineage>
</organism>
<protein>
    <submittedName>
        <fullName evidence="3">Uncharacterized protein LOC114250267</fullName>
    </submittedName>
</protein>
<feature type="compositionally biased region" description="Basic and acidic residues" evidence="1">
    <location>
        <begin position="44"/>
        <end position="56"/>
    </location>
</feature>
<dbReference type="KEGG" id="bman:114250267"/>
<feature type="compositionally biased region" description="Polar residues" evidence="1">
    <location>
        <begin position="178"/>
        <end position="203"/>
    </location>
</feature>
<dbReference type="Proteomes" id="UP000504629">
    <property type="component" value="Unplaced"/>
</dbReference>
<feature type="compositionally biased region" description="Polar residues" evidence="1">
    <location>
        <begin position="901"/>
        <end position="918"/>
    </location>
</feature>
<reference evidence="3" key="1">
    <citation type="submission" date="2025-08" db="UniProtKB">
        <authorList>
            <consortium name="RefSeq"/>
        </authorList>
    </citation>
    <scope>IDENTIFICATION</scope>
    <source>
        <tissue evidence="3">Silk gland</tissue>
    </source>
</reference>
<feature type="region of interest" description="Disordered" evidence="1">
    <location>
        <begin position="37"/>
        <end position="62"/>
    </location>
</feature>
<name>A0A6J2KG01_BOMMA</name>
<accession>A0A6J2KG01</accession>
<feature type="region of interest" description="Disordered" evidence="1">
    <location>
        <begin position="1402"/>
        <end position="1432"/>
    </location>
</feature>
<feature type="compositionally biased region" description="Basic and acidic residues" evidence="1">
    <location>
        <begin position="205"/>
        <end position="237"/>
    </location>
</feature>
<dbReference type="GeneID" id="114250267"/>
<evidence type="ECO:0000256" key="1">
    <source>
        <dbReference type="SAM" id="MobiDB-lite"/>
    </source>
</evidence>
<gene>
    <name evidence="3" type="primary">LOC114250267</name>
</gene>
<feature type="region of interest" description="Disordered" evidence="1">
    <location>
        <begin position="761"/>
        <end position="799"/>
    </location>
</feature>
<feature type="compositionally biased region" description="Polar residues" evidence="1">
    <location>
        <begin position="243"/>
        <end position="257"/>
    </location>
</feature>
<sequence>MDGMVAVVRGVGDAGLSVTLHDGHRQYTLIPSAAAACPGPPPRCPREHPAATRSCRDSGSQATDGQYATVYQMSHCSVAPTSPCELLTEYPPQRRGVRPGDDNLVVGSGVLAGGRSPVGSRASGSTANDAFYGSPPRERSSHGFNSFARSLRRPLPPEPSYEVLERLDTHSSDKHGSLNRSPSRQPQFGTSSWRIARSSTANQPKYRDDEPTRDGPGGHDRSCNVRRVESLKGEKCRRAPKSATVTSETQASVQTMSREVETAPRMEPLKRNVAIPLSPQASRHPQDATRCDPVVSGLQQNVTKQTLKKSRRTPISVQQKQAANTVFRKCKSLGDVAVKRDIYKDILDLLQEIVAYSKFGDILFKDSKKQSNFSKSRRHDMDKHRMIRRTASFNLDSLSLDNVLTLESRTNNCFKKFPAIDKTELLTQSLMELLHLNDNNMKRKTFRLIDYMFDNLNDGGPSLNELASFCLNRLQNLFTLATLNKDTTETKEIISEVIKKSLVKFTQKNKLKLKTANLEDMTSKLINICKNNNVDTKNKNKVEIEIMALMMKNDFTNNQAAEYTDQLIKQTCEKVFEGPPPMYPRNYVVFQNTQNSIQGLNESDNFSVAPINERDIDINLKFYKNQLVQAVEQWLTSVTGTGLSEIFRQVAVNDLTDDIIDRHKYLEMNPSKRKSDEDELEYLKFQIFKWIHELVGDDKISNALDHADVLSQTIRSIPVPMLTLPQNPGNLKSSLPPCCTAQPTSHAGPSLSTPKNYTRALSHSFGTDQSSNYAPAPSYPAQNRNTPKYRRQSSPATFASGPMIHNAGSAGRMPIYAQAIPGGSLDYVQNIPHNMRRMSGSSNYASGTFVQNQLTDLSYNQISSLSPKGLGGNVIQNPVNNNLWEGRRMLGNFPASGESWPSNYNQTFASRPRSASFNQQPTQRQSPSRRRMSGPATFASGPMNLYPLPDQMQQNMYPNFSNSHDGAQYRNACCNITNASPNLPLAQIEDEFEQFVQNWVKQIPISSSNPQEQAIGDKARLGIFNGIMIAVSKLKLEPTKFNNPVYCQDVLEDEIDGLLSCLPQTEELTKAMQTLKPQLLDKANNMIAQAARNSSSYKQQLVQSITNHTPLMTIDMQAEDPEQLYDDMLKMAIADNFILFTKYNEEDKFQANMFKKKVANRVNELVENIKNTHGFALYNLDFDRIKDEVMNALTRVPLPTDDEMKDEVDEVLLGIDIDHWFSDLPLVQSEDNYECVQQRRLRDLLTKKIHDIEKRPNTSEEAIDLEIKQETLRVLQKLPLRVETAELQFMAGELLNRLKNRNKAGFMTQRKSVAFQDPQGYDHFAQNMAYCSSYADANQDQSSYMIVGGDRHDSPYQQNIPYVNERREVTPEQWFTLEETKAPPGLRDYQSIQATSQFPSCCQQTASGAGQQELNQQSQVQTTPSSNIQRSHQLPPHYQQMSQVVPQHTQHNTLQQSAIDYLQPPPQLINSQIYQQQPPPCCQVLEAPGTQSSHVYPQSPKQGEMFMQPSQIPGPSSVTQRGYVASTPQHDASASNFQKQFVSVSPNFSINQQPNQATPVLNSSQIAGPSNQDMYSVSKRSIKLKPGQLGTPEDVLVTIQTGPKTESQVPPETPDIPEADDIPEEVEQAVNDQAYITPQSKEIQPKYPPLKKKPTRVIDRQKIASLRRRLDLEDPEEVEEQEEYRCRCLERVFSGKRRMRACYDMEDFPMEMHRCMPFRFYPCFY</sequence>
<evidence type="ECO:0000313" key="2">
    <source>
        <dbReference type="Proteomes" id="UP000504629"/>
    </source>
</evidence>